<dbReference type="Proteomes" id="UP000438196">
    <property type="component" value="Unassembled WGS sequence"/>
</dbReference>
<dbReference type="GO" id="GO:0002100">
    <property type="term" value="P:tRNA wobble adenosine to inosine editing"/>
    <property type="evidence" value="ECO:0007669"/>
    <property type="project" value="TreeGrafter"/>
</dbReference>
<dbReference type="PANTHER" id="PTHR11079">
    <property type="entry name" value="CYTOSINE DEAMINASE FAMILY MEMBER"/>
    <property type="match status" value="1"/>
</dbReference>
<dbReference type="InterPro" id="IPR016193">
    <property type="entry name" value="Cytidine_deaminase-like"/>
</dbReference>
<evidence type="ECO:0000259" key="3">
    <source>
        <dbReference type="PROSITE" id="PS51747"/>
    </source>
</evidence>
<protein>
    <submittedName>
        <fullName evidence="4">Nucleoside deaminase</fullName>
    </submittedName>
</protein>
<feature type="domain" description="CMP/dCMP-type deaminase" evidence="3">
    <location>
        <begin position="42"/>
        <end position="160"/>
    </location>
</feature>
<keyword evidence="2" id="KW-0862">Zinc</keyword>
<dbReference type="SUPFAM" id="SSF53927">
    <property type="entry name" value="Cytidine deaminase-like"/>
    <property type="match status" value="1"/>
</dbReference>
<reference evidence="4 5" key="1">
    <citation type="submission" date="2019-11" db="EMBL/GenBank/DDBJ databases">
        <title>Pseudomonas karstica sp. nov. and Pseudomonas spelaei sp. nov. from karst caves.</title>
        <authorList>
            <person name="Zeman M."/>
        </authorList>
    </citation>
    <scope>NUCLEOTIDE SEQUENCE [LARGE SCALE GENOMIC DNA]</scope>
    <source>
        <strain evidence="4 5">CCM 7893</strain>
    </source>
</reference>
<dbReference type="Pfam" id="PF00383">
    <property type="entry name" value="dCMP_cyt_deam_1"/>
    <property type="match status" value="1"/>
</dbReference>
<dbReference type="OrthoDB" id="9802676at2"/>
<dbReference type="AlphaFoldDB" id="A0A6I3W574"/>
<dbReference type="InterPro" id="IPR002125">
    <property type="entry name" value="CMP_dCMP_dom"/>
</dbReference>
<dbReference type="PROSITE" id="PS00903">
    <property type="entry name" value="CYT_DCMP_DEAMINASES_1"/>
    <property type="match status" value="1"/>
</dbReference>
<accession>A0A6I3W574</accession>
<evidence type="ECO:0000313" key="5">
    <source>
        <dbReference type="Proteomes" id="UP000438196"/>
    </source>
</evidence>
<dbReference type="RefSeq" id="WP_155584032.1">
    <property type="nucleotide sequence ID" value="NZ_JBHSTH010000017.1"/>
</dbReference>
<dbReference type="Gene3D" id="3.40.140.10">
    <property type="entry name" value="Cytidine Deaminase, domain 2"/>
    <property type="match status" value="1"/>
</dbReference>
<comment type="caution">
    <text evidence="4">The sequence shown here is derived from an EMBL/GenBank/DDBJ whole genome shotgun (WGS) entry which is preliminary data.</text>
</comment>
<sequence>MISRRVFTYGLGALPLIYSAASSSKNISESSKTPNISEAEKSKHEKFMKMAIEQAKNNKTYPFGAVIVNEETGEVMAEGVNSGAMNPINHGEIVAINNFVDKHGNSGFKSLTLYTTGEPCSMCMSAIAWCGIPRVVWASSIEKIRASGIGQISISALEVAEKAKEFYQPDSLIAGVLASESDKLFDQRHNK</sequence>
<evidence type="ECO:0000313" key="4">
    <source>
        <dbReference type="EMBL" id="MUF05770.1"/>
    </source>
</evidence>
<dbReference type="InterPro" id="IPR016192">
    <property type="entry name" value="APOBEC/CMP_deaminase_Zn-bd"/>
</dbReference>
<gene>
    <name evidence="4" type="ORF">GNF76_15555</name>
</gene>
<organism evidence="4 5">
    <name type="scientific">Pseudomonas spelaei</name>
    <dbReference type="NCBI Taxonomy" id="1055469"/>
    <lineage>
        <taxon>Bacteria</taxon>
        <taxon>Pseudomonadati</taxon>
        <taxon>Pseudomonadota</taxon>
        <taxon>Gammaproteobacteria</taxon>
        <taxon>Pseudomonadales</taxon>
        <taxon>Pseudomonadaceae</taxon>
        <taxon>Pseudomonas</taxon>
    </lineage>
</organism>
<dbReference type="CDD" id="cd01285">
    <property type="entry name" value="nucleoside_deaminase"/>
    <property type="match status" value="1"/>
</dbReference>
<proteinExistence type="predicted"/>
<dbReference type="PROSITE" id="PS51747">
    <property type="entry name" value="CYT_DCMP_DEAMINASES_2"/>
    <property type="match status" value="1"/>
</dbReference>
<dbReference type="EMBL" id="WNNK01000012">
    <property type="protein sequence ID" value="MUF05770.1"/>
    <property type="molecule type" value="Genomic_DNA"/>
</dbReference>
<keyword evidence="5" id="KW-1185">Reference proteome</keyword>
<evidence type="ECO:0000256" key="1">
    <source>
        <dbReference type="ARBA" id="ARBA00022723"/>
    </source>
</evidence>
<evidence type="ECO:0000256" key="2">
    <source>
        <dbReference type="ARBA" id="ARBA00022833"/>
    </source>
</evidence>
<dbReference type="GO" id="GO:0052717">
    <property type="term" value="F:tRNA-specific adenosine-34 deaminase activity"/>
    <property type="evidence" value="ECO:0007669"/>
    <property type="project" value="TreeGrafter"/>
</dbReference>
<name>A0A6I3W574_9PSED</name>
<dbReference type="PANTHER" id="PTHR11079:SF203">
    <property type="entry name" value="CMP_DCMP-TYPE DEAMINASE DOMAIN-CONTAINING PROTEIN"/>
    <property type="match status" value="1"/>
</dbReference>
<keyword evidence="1" id="KW-0479">Metal-binding</keyword>
<dbReference type="GO" id="GO:0008270">
    <property type="term" value="F:zinc ion binding"/>
    <property type="evidence" value="ECO:0007669"/>
    <property type="project" value="InterPro"/>
</dbReference>